<keyword evidence="1" id="KW-0378">Hydrolase</keyword>
<dbReference type="PANTHER" id="PTHR24216:SF65">
    <property type="entry name" value="PAXILLIN-LIKE PROTEIN 1"/>
    <property type="match status" value="1"/>
</dbReference>
<feature type="domain" description="Fibronectin type-III" evidence="5">
    <location>
        <begin position="622"/>
        <end position="700"/>
    </location>
</feature>
<dbReference type="SUPFAM" id="SSF50370">
    <property type="entry name" value="Ricin B-like lectins"/>
    <property type="match status" value="1"/>
</dbReference>
<keyword evidence="2" id="KW-0624">Polysaccharide degradation</keyword>
<evidence type="ECO:0000256" key="2">
    <source>
        <dbReference type="ARBA" id="ARBA00023326"/>
    </source>
</evidence>
<feature type="compositionally biased region" description="Low complexity" evidence="3">
    <location>
        <begin position="583"/>
        <end position="598"/>
    </location>
</feature>
<keyword evidence="4" id="KW-0812">Transmembrane</keyword>
<sequence>MRALVTARVVPAITSLRDRLTPTPQVTPENETLTPSAVRREGARRRVQELPAWASRTQLMRVQAIRRDRGGRPAVAAPVSPRAAKRHGEVVRRTSAARDLAATARLPRRINLATGAVLLGVLLLLMPAVLTQWSPGISSLPGLVPIAALPASQPEDGLVYDGLTPAARNSLCIGAYEVNGTEDVCSYGPDPAPPSFKVTQDVAPIAEGVPPLVEPVRDTTGVPDDAEVVRDEGAVVPASSMPALVPDPASGDDAFTMGDDGVACEGDGYQGKRVQVIYAYPTDAVSRYSRYLPSIRRWSAEVDEIFSASAARTGGIRHVRYVTTPDCRVDVTEVQLPADRLRSFDQTLEGMRALGYDRTDRKYLIFADTNVYCGIATFIKDTRAEAGNLNNGGPSYARVDAGCWSAPMATHQLVHTLGGVADTAPNGTGMGHCLDDHDLMCYADESGEEVRTSCESPSAEALLDCGGDDYFNTAPEPGSYLAQNWNLANSEFLIREPAPAEAPATGQTPDRPAGVAPPARVSPTPSPQRSTAATRSPSPTPASPTPTGGEDDPEDPEDPEDAGDDDDQSLPEPVRGGVGGGATASPAPSATPSAASPTPSLPAPPPDESGLASEPPIGAPPPPGFLKIRDTTSTSTRISWNADADAVHYTVAVNGQIIGVTAATRARIIGLQPGTEYSIQVLTSDGERFTDALAAKTAPAARPIMEGWFQLNNALTGGAAHLYGARTNESTPIVVQRAEGVTQQQWSLRRVGNAFRLVSRVTDKCVVPLGGEVAAGVPLVQVTCKEAADEQLWVVLPTDNGFTLRAAGANLVVGLGEQRYGGARVLALQNPEGLLHQSWTALPG</sequence>
<dbReference type="RefSeq" id="WP_310363355.1">
    <property type="nucleotide sequence ID" value="NZ_JAVDYB010000001.1"/>
</dbReference>
<proteinExistence type="predicted"/>
<dbReference type="PROSITE" id="PS50853">
    <property type="entry name" value="FN3"/>
    <property type="match status" value="1"/>
</dbReference>
<keyword evidence="4" id="KW-0472">Membrane</keyword>
<dbReference type="Pfam" id="PF14200">
    <property type="entry name" value="RicinB_lectin_2"/>
    <property type="match status" value="1"/>
</dbReference>
<feature type="transmembrane region" description="Helical" evidence="4">
    <location>
        <begin position="110"/>
        <end position="130"/>
    </location>
</feature>
<feature type="compositionally biased region" description="Acidic residues" evidence="3">
    <location>
        <begin position="549"/>
        <end position="569"/>
    </location>
</feature>
<dbReference type="InterPro" id="IPR003961">
    <property type="entry name" value="FN3_dom"/>
</dbReference>
<dbReference type="Gene3D" id="2.60.40.10">
    <property type="entry name" value="Immunoglobulins"/>
    <property type="match status" value="1"/>
</dbReference>
<dbReference type="Gene3D" id="2.80.10.50">
    <property type="match status" value="1"/>
</dbReference>
<keyword evidence="2" id="KW-0119">Carbohydrate metabolism</keyword>
<dbReference type="EMBL" id="JAVDYB010000001">
    <property type="protein sequence ID" value="MDR7274082.1"/>
    <property type="molecule type" value="Genomic_DNA"/>
</dbReference>
<feature type="region of interest" description="Disordered" evidence="3">
    <location>
        <begin position="500"/>
        <end position="629"/>
    </location>
</feature>
<evidence type="ECO:0000256" key="3">
    <source>
        <dbReference type="SAM" id="MobiDB-lite"/>
    </source>
</evidence>
<dbReference type="CDD" id="cd00161">
    <property type="entry name" value="beta-trefoil_Ricin-like"/>
    <property type="match status" value="1"/>
</dbReference>
<evidence type="ECO:0000256" key="4">
    <source>
        <dbReference type="SAM" id="Phobius"/>
    </source>
</evidence>
<protein>
    <recommendedName>
        <fullName evidence="5">Fibronectin type-III domain-containing protein</fullName>
    </recommendedName>
</protein>
<evidence type="ECO:0000256" key="1">
    <source>
        <dbReference type="ARBA" id="ARBA00023295"/>
    </source>
</evidence>
<evidence type="ECO:0000313" key="6">
    <source>
        <dbReference type="EMBL" id="MDR7274082.1"/>
    </source>
</evidence>
<reference evidence="6" key="1">
    <citation type="submission" date="2023-07" db="EMBL/GenBank/DDBJ databases">
        <title>Sequencing the genomes of 1000 actinobacteria strains.</title>
        <authorList>
            <person name="Klenk H.-P."/>
        </authorList>
    </citation>
    <scope>NUCLEOTIDE SEQUENCE</scope>
    <source>
        <strain evidence="6">DSM 44707</strain>
    </source>
</reference>
<dbReference type="SUPFAM" id="SSF49265">
    <property type="entry name" value="Fibronectin type III"/>
    <property type="match status" value="1"/>
</dbReference>
<comment type="caution">
    <text evidence="6">The sequence shown here is derived from an EMBL/GenBank/DDBJ whole genome shotgun (WGS) entry which is preliminary data.</text>
</comment>
<organism evidence="6 7">
    <name type="scientific">Catenuloplanes atrovinosus</name>
    <dbReference type="NCBI Taxonomy" id="137266"/>
    <lineage>
        <taxon>Bacteria</taxon>
        <taxon>Bacillati</taxon>
        <taxon>Actinomycetota</taxon>
        <taxon>Actinomycetes</taxon>
        <taxon>Micromonosporales</taxon>
        <taxon>Micromonosporaceae</taxon>
        <taxon>Catenuloplanes</taxon>
    </lineage>
</organism>
<dbReference type="AlphaFoldDB" id="A0AAE3YKA8"/>
<dbReference type="InterPro" id="IPR000772">
    <property type="entry name" value="Ricin_B_lectin"/>
</dbReference>
<dbReference type="InterPro" id="IPR013783">
    <property type="entry name" value="Ig-like_fold"/>
</dbReference>
<dbReference type="SMART" id="SM00060">
    <property type="entry name" value="FN3"/>
    <property type="match status" value="1"/>
</dbReference>
<gene>
    <name evidence="6" type="ORF">J2S41_000860</name>
</gene>
<evidence type="ECO:0000259" key="5">
    <source>
        <dbReference type="PROSITE" id="PS50853"/>
    </source>
</evidence>
<keyword evidence="1" id="KW-0326">Glycosidase</keyword>
<dbReference type="InterPro" id="IPR035992">
    <property type="entry name" value="Ricin_B-like_lectins"/>
</dbReference>
<evidence type="ECO:0000313" key="7">
    <source>
        <dbReference type="Proteomes" id="UP001183643"/>
    </source>
</evidence>
<dbReference type="CDD" id="cd00063">
    <property type="entry name" value="FN3"/>
    <property type="match status" value="1"/>
</dbReference>
<accession>A0AAE3YKA8</accession>
<dbReference type="InterPro" id="IPR036116">
    <property type="entry name" value="FN3_sf"/>
</dbReference>
<dbReference type="Pfam" id="PF00041">
    <property type="entry name" value="fn3"/>
    <property type="match status" value="1"/>
</dbReference>
<dbReference type="PANTHER" id="PTHR24216">
    <property type="entry name" value="PAXILLIN-RELATED"/>
    <property type="match status" value="1"/>
</dbReference>
<keyword evidence="4" id="KW-1133">Transmembrane helix</keyword>
<dbReference type="PROSITE" id="PS50231">
    <property type="entry name" value="RICIN_B_LECTIN"/>
    <property type="match status" value="1"/>
</dbReference>
<dbReference type="GO" id="GO:0016798">
    <property type="term" value="F:hydrolase activity, acting on glycosyl bonds"/>
    <property type="evidence" value="ECO:0007669"/>
    <property type="project" value="UniProtKB-KW"/>
</dbReference>
<name>A0AAE3YKA8_9ACTN</name>
<keyword evidence="7" id="KW-1185">Reference proteome</keyword>
<dbReference type="Proteomes" id="UP001183643">
    <property type="component" value="Unassembled WGS sequence"/>
</dbReference>
<dbReference type="GO" id="GO:0000272">
    <property type="term" value="P:polysaccharide catabolic process"/>
    <property type="evidence" value="ECO:0007669"/>
    <property type="project" value="UniProtKB-KW"/>
</dbReference>